<dbReference type="PANTHER" id="PTHR12303:SF6">
    <property type="entry name" value="CARNOSINE N-METHYLTRANSFERASE"/>
    <property type="match status" value="1"/>
</dbReference>
<dbReference type="GO" id="GO:0032259">
    <property type="term" value="P:methylation"/>
    <property type="evidence" value="ECO:0007669"/>
    <property type="project" value="UniProtKB-KW"/>
</dbReference>
<evidence type="ECO:0000256" key="3">
    <source>
        <dbReference type="ARBA" id="ARBA00022603"/>
    </source>
</evidence>
<evidence type="ECO:0000313" key="6">
    <source>
        <dbReference type="EMBL" id="KAH3659736.1"/>
    </source>
</evidence>
<keyword evidence="4" id="KW-0808">Transferase</keyword>
<dbReference type="EMBL" id="JAEUBD010001504">
    <property type="protein sequence ID" value="KAH3659736.1"/>
    <property type="molecule type" value="Genomic_DNA"/>
</dbReference>
<proteinExistence type="inferred from homology"/>
<comment type="similarity">
    <text evidence="1">Belongs to the carnosine N-methyltransferase family.</text>
</comment>
<keyword evidence="3" id="KW-0489">Methyltransferase</keyword>
<dbReference type="InterPro" id="IPR029063">
    <property type="entry name" value="SAM-dependent_MTases_sf"/>
</dbReference>
<dbReference type="PANTHER" id="PTHR12303">
    <property type="entry name" value="CARNOSINE N-METHYLTRANSFERASE"/>
    <property type="match status" value="1"/>
</dbReference>
<dbReference type="Proteomes" id="UP000788993">
    <property type="component" value="Unassembled WGS sequence"/>
</dbReference>
<accession>A0A1B7SAZ5</accession>
<dbReference type="AlphaFoldDB" id="A0A1B7SAZ5"/>
<reference evidence="6" key="2">
    <citation type="submission" date="2021-01" db="EMBL/GenBank/DDBJ databases">
        <authorList>
            <person name="Schikora-Tamarit M.A."/>
        </authorList>
    </citation>
    <scope>NUCLEOTIDE SEQUENCE</scope>
    <source>
        <strain evidence="6">NCAIM Y.01608</strain>
    </source>
</reference>
<evidence type="ECO:0000313" key="7">
    <source>
        <dbReference type="Proteomes" id="UP000788993"/>
    </source>
</evidence>
<gene>
    <name evidence="6" type="ORF">OGATHE_005781</name>
</gene>
<protein>
    <recommendedName>
        <fullName evidence="2">carnosine N-methyltransferase</fullName>
        <ecNumber evidence="2">2.1.1.22</ecNumber>
    </recommendedName>
</protein>
<dbReference type="EC" id="2.1.1.22" evidence="2"/>
<evidence type="ECO:0000256" key="2">
    <source>
        <dbReference type="ARBA" id="ARBA00012003"/>
    </source>
</evidence>
<dbReference type="SMART" id="SM01296">
    <property type="entry name" value="N2227"/>
    <property type="match status" value="1"/>
</dbReference>
<reference evidence="6" key="1">
    <citation type="journal article" date="2021" name="Open Biol.">
        <title>Shared evolutionary footprints suggest mitochondrial oxidative damage underlies multiple complex I losses in fungi.</title>
        <authorList>
            <person name="Schikora-Tamarit M.A."/>
            <person name="Marcet-Houben M."/>
            <person name="Nosek J."/>
            <person name="Gabaldon T."/>
        </authorList>
    </citation>
    <scope>NUCLEOTIDE SEQUENCE</scope>
    <source>
        <strain evidence="6">NCAIM Y.01608</strain>
    </source>
</reference>
<sequence>MDPEYKALTSVFSAHKSYKSWAVKQVVAPKKLKYRSLTKEEQAFFPWMDQHIRYLEHSVDLNAQFLEQIAMTVAPIWGSEPEPGVWAECSAQDLDKVRSILVQFAREWSAECAEERASSFGRILQECENLFPDVVNRQNVEVLVPGSGLGRLVVEFVRRGFRTQGNEFSYHMLTNSSFIVNHSFCENNFVICPYLHKSSNVSKRTDQIRQVYIPDFNPGDISLINKEYPEIPVADLMSMVAGSFVDLYGPSSLPRISDVYTNDPQAAEFRQQNSKRFQVVATCFFLDTASNIVEYLQSVHHCLADDGYWVNFGPLLWHYEEDETVTMNTQKNENGDWEQVATPVRGLELSRDDLIDLVQKVGFEFVKRESDIETTYGSDPRSLGGFKYRCEFWVARKKQS</sequence>
<dbReference type="SUPFAM" id="SSF53335">
    <property type="entry name" value="S-adenosyl-L-methionine-dependent methyltransferases"/>
    <property type="match status" value="1"/>
</dbReference>
<dbReference type="Pfam" id="PF07942">
    <property type="entry name" value="CARME"/>
    <property type="match status" value="1"/>
</dbReference>
<dbReference type="GO" id="GO:0035498">
    <property type="term" value="P:carnosine metabolic process"/>
    <property type="evidence" value="ECO:0007669"/>
    <property type="project" value="EnsemblFungi"/>
</dbReference>
<dbReference type="GO" id="GO:0030735">
    <property type="term" value="F:carnosine N-methyltransferase activity"/>
    <property type="evidence" value="ECO:0007669"/>
    <property type="project" value="UniProtKB-EC"/>
</dbReference>
<name>A0A1B7SAZ5_9ASCO</name>
<keyword evidence="7" id="KW-1185">Reference proteome</keyword>
<evidence type="ECO:0000256" key="4">
    <source>
        <dbReference type="ARBA" id="ARBA00022679"/>
    </source>
</evidence>
<evidence type="ECO:0000256" key="1">
    <source>
        <dbReference type="ARBA" id="ARBA00010086"/>
    </source>
</evidence>
<organism evidence="6 7">
    <name type="scientific">Ogataea polymorpha</name>
    <dbReference type="NCBI Taxonomy" id="460523"/>
    <lineage>
        <taxon>Eukaryota</taxon>
        <taxon>Fungi</taxon>
        <taxon>Dikarya</taxon>
        <taxon>Ascomycota</taxon>
        <taxon>Saccharomycotina</taxon>
        <taxon>Pichiomycetes</taxon>
        <taxon>Pichiales</taxon>
        <taxon>Pichiaceae</taxon>
        <taxon>Ogataea</taxon>
    </lineage>
</organism>
<comment type="caution">
    <text evidence="6">The sequence shown here is derived from an EMBL/GenBank/DDBJ whole genome shotgun (WGS) entry which is preliminary data.</text>
</comment>
<evidence type="ECO:0000256" key="5">
    <source>
        <dbReference type="ARBA" id="ARBA00022691"/>
    </source>
</evidence>
<dbReference type="RefSeq" id="XP_018208621.1">
    <property type="nucleotide sequence ID" value="XM_018353156.1"/>
</dbReference>
<dbReference type="InterPro" id="IPR012901">
    <property type="entry name" value="CARME"/>
</dbReference>
<keyword evidence="5" id="KW-0949">S-adenosyl-L-methionine</keyword>